<evidence type="ECO:0000313" key="1">
    <source>
        <dbReference type="EMBL" id="QCX00058.1"/>
    </source>
</evidence>
<sequence length="142" mass="16161">MKKSIVLISYLVILVSTYFLGACTEDKYEWKSLPVKVSAYNSVSWQTDGKPNLAAWGDTLKPGMKCIAVSRDLIGLGLDHNTQVKIEGFDGIYLVKDKMNSRYTNKIDIFMGKDVEKAREWGNQELTIQYRVEKSVDEKKSK</sequence>
<evidence type="ECO:0008006" key="3">
    <source>
        <dbReference type="Google" id="ProtNLM"/>
    </source>
</evidence>
<dbReference type="OrthoDB" id="5624888at2"/>
<keyword evidence="2" id="KW-1185">Reference proteome</keyword>
<protein>
    <recommendedName>
        <fullName evidence="3">3D (Asp-Asp-Asp) domain-containing protein</fullName>
    </recommendedName>
</protein>
<proteinExistence type="predicted"/>
<evidence type="ECO:0000313" key="2">
    <source>
        <dbReference type="Proteomes" id="UP000310017"/>
    </source>
</evidence>
<reference evidence="1 2" key="1">
    <citation type="submission" date="2019-05" db="EMBL/GenBank/DDBJ databases">
        <title>Genome sequencing of F202Z8.</title>
        <authorList>
            <person name="Kwon Y.M."/>
        </authorList>
    </citation>
    <scope>NUCLEOTIDE SEQUENCE [LARGE SCALE GENOMIC DNA]</scope>
    <source>
        <strain evidence="1 2">F202Z8</strain>
    </source>
</reference>
<gene>
    <name evidence="1" type="ORF">FGM00_08060</name>
</gene>
<dbReference type="AlphaFoldDB" id="A0A5B7SSS6"/>
<dbReference type="RefSeq" id="WP_138852405.1">
    <property type="nucleotide sequence ID" value="NZ_CP040710.1"/>
</dbReference>
<dbReference type="Proteomes" id="UP000310017">
    <property type="component" value="Chromosome"/>
</dbReference>
<dbReference type="CDD" id="cd22784">
    <property type="entry name" value="DPBB_MltA_YuiC-like"/>
    <property type="match status" value="1"/>
</dbReference>
<name>A0A5B7SSS6_9FLAO</name>
<dbReference type="KEGG" id="asag:FGM00_08060"/>
<accession>A0A5B7SSS6</accession>
<organism evidence="1 2">
    <name type="scientific">Aggregatimonas sangjinii</name>
    <dbReference type="NCBI Taxonomy" id="2583587"/>
    <lineage>
        <taxon>Bacteria</taxon>
        <taxon>Pseudomonadati</taxon>
        <taxon>Bacteroidota</taxon>
        <taxon>Flavobacteriia</taxon>
        <taxon>Flavobacteriales</taxon>
        <taxon>Flavobacteriaceae</taxon>
        <taxon>Aggregatimonas</taxon>
    </lineage>
</organism>
<dbReference type="PROSITE" id="PS51257">
    <property type="entry name" value="PROKAR_LIPOPROTEIN"/>
    <property type="match status" value="1"/>
</dbReference>
<dbReference type="EMBL" id="CP040710">
    <property type="protein sequence ID" value="QCX00058.1"/>
    <property type="molecule type" value="Genomic_DNA"/>
</dbReference>